<protein>
    <submittedName>
        <fullName evidence="2">Uncharacterized protein</fullName>
    </submittedName>
</protein>
<comment type="caution">
    <text evidence="2">The sequence shown here is derived from an EMBL/GenBank/DDBJ whole genome shotgun (WGS) entry which is preliminary data.</text>
</comment>
<evidence type="ECO:0000256" key="1">
    <source>
        <dbReference type="SAM" id="MobiDB-lite"/>
    </source>
</evidence>
<organism evidence="2 4">
    <name type="scientific">Trifolium pratense</name>
    <name type="common">Red clover</name>
    <dbReference type="NCBI Taxonomy" id="57577"/>
    <lineage>
        <taxon>Eukaryota</taxon>
        <taxon>Viridiplantae</taxon>
        <taxon>Streptophyta</taxon>
        <taxon>Embryophyta</taxon>
        <taxon>Tracheophyta</taxon>
        <taxon>Spermatophyta</taxon>
        <taxon>Magnoliopsida</taxon>
        <taxon>eudicotyledons</taxon>
        <taxon>Gunneridae</taxon>
        <taxon>Pentapetalae</taxon>
        <taxon>rosids</taxon>
        <taxon>fabids</taxon>
        <taxon>Fabales</taxon>
        <taxon>Fabaceae</taxon>
        <taxon>Papilionoideae</taxon>
        <taxon>50 kb inversion clade</taxon>
        <taxon>NPAAA clade</taxon>
        <taxon>Hologalegina</taxon>
        <taxon>IRL clade</taxon>
        <taxon>Trifolieae</taxon>
        <taxon>Trifolium</taxon>
    </lineage>
</organism>
<feature type="region of interest" description="Disordered" evidence="1">
    <location>
        <begin position="1"/>
        <end position="24"/>
    </location>
</feature>
<accession>A0A2K3LU27</accession>
<name>A0A2K3LU27_TRIPR</name>
<dbReference type="STRING" id="57577.A0A2K3LU27"/>
<evidence type="ECO:0000313" key="3">
    <source>
        <dbReference type="EMBL" id="PNX83455.1"/>
    </source>
</evidence>
<proteinExistence type="predicted"/>
<gene>
    <name evidence="2" type="ORF">L195_g038046</name>
    <name evidence="3" type="ORF">L195_g039498</name>
</gene>
<dbReference type="EMBL" id="ASHM01041115">
    <property type="protein sequence ID" value="PNX82019.1"/>
    <property type="molecule type" value="Genomic_DNA"/>
</dbReference>
<dbReference type="EMBL" id="ASHM01044157">
    <property type="protein sequence ID" value="PNX83455.1"/>
    <property type="molecule type" value="Genomic_DNA"/>
</dbReference>
<feature type="compositionally biased region" description="Low complexity" evidence="1">
    <location>
        <begin position="14"/>
        <end position="24"/>
    </location>
</feature>
<dbReference type="AlphaFoldDB" id="A0A2K3LU27"/>
<evidence type="ECO:0000313" key="2">
    <source>
        <dbReference type="EMBL" id="PNX82019.1"/>
    </source>
</evidence>
<reference evidence="2 4" key="1">
    <citation type="journal article" date="2014" name="Am. J. Bot.">
        <title>Genome assembly and annotation for red clover (Trifolium pratense; Fabaceae).</title>
        <authorList>
            <person name="Istvanek J."/>
            <person name="Jaros M."/>
            <person name="Krenek A."/>
            <person name="Repkova J."/>
        </authorList>
    </citation>
    <scope>NUCLEOTIDE SEQUENCE [LARGE SCALE GENOMIC DNA]</scope>
    <source>
        <strain evidence="4">cv. Tatra</strain>
        <tissue evidence="2">Young leaves</tissue>
    </source>
</reference>
<sequence length="211" mass="24014">MGIDPLSHKPLVPTNATNNQTQNQPIEEQQLQPIQKEQQNQQQPLTININDTKFESKIEDIEKQETSIESSTIIEVKEKDDITIIPSFDTMELMDGFCIDEVPMIEPNEIIVSNTSSSTSSSSSSNSTNFLEDLHDLLDFEWTNNNNKEEDNANNMAFWDDDFISSLNLLINDDDYGVNNGKRNQEFDAHAPLSNNSRMVTDSESWAYDLF</sequence>
<dbReference type="Proteomes" id="UP000236291">
    <property type="component" value="Unassembled WGS sequence"/>
</dbReference>
<evidence type="ECO:0000313" key="4">
    <source>
        <dbReference type="Proteomes" id="UP000236291"/>
    </source>
</evidence>
<reference evidence="2 4" key="2">
    <citation type="journal article" date="2017" name="Front. Plant Sci.">
        <title>Gene Classification and Mining of Molecular Markers Useful in Red Clover (Trifolium pratense) Breeding.</title>
        <authorList>
            <person name="Istvanek J."/>
            <person name="Dluhosova J."/>
            <person name="Dluhos P."/>
            <person name="Patkova L."/>
            <person name="Nedelnik J."/>
            <person name="Repkova J."/>
        </authorList>
    </citation>
    <scope>NUCLEOTIDE SEQUENCE [LARGE SCALE GENOMIC DNA]</scope>
    <source>
        <strain evidence="4">cv. Tatra</strain>
        <tissue evidence="2">Young leaves</tissue>
    </source>
</reference>